<gene>
    <name evidence="1" type="ORF">IV01_15455</name>
</gene>
<protein>
    <submittedName>
        <fullName evidence="1">Type VI secretion protein</fullName>
    </submittedName>
</protein>
<proteinExistence type="predicted"/>
<evidence type="ECO:0000313" key="1">
    <source>
        <dbReference type="EMBL" id="KFE54506.1"/>
    </source>
</evidence>
<sequence>MYMLNNGGATANSTVPDICKTPTPAGPMPMPYPNTADTSLADPGGLVMPVLVCGLPAMNFMSKVLLSTGDEPGVGGGVVSGVIMGSMAFIDGSVAVMVGGMPAVRLTSQTAHNGTPPNTTGMVSAPSQTVVMVMS</sequence>
<dbReference type="RefSeq" id="WP_032629428.1">
    <property type="nucleotide sequence ID" value="NZ_JPQU01000043.1"/>
</dbReference>
<reference evidence="1 2" key="1">
    <citation type="submission" date="2014-07" db="EMBL/GenBank/DDBJ databases">
        <title>Draft Genome Sequences of Environmental Pseudomonas syringae strains.</title>
        <authorList>
            <person name="Baltrus D.A."/>
            <person name="Berge O."/>
            <person name="Morris C."/>
        </authorList>
    </citation>
    <scope>NUCLEOTIDE SEQUENCE [LARGE SCALE GENOMIC DNA]</scope>
    <source>
        <strain evidence="1 2">GAW0119</strain>
    </source>
</reference>
<name>A0A085VGE3_PSESX</name>
<dbReference type="AlphaFoldDB" id="A0A085VGE3"/>
<evidence type="ECO:0000313" key="2">
    <source>
        <dbReference type="Proteomes" id="UP000028631"/>
    </source>
</evidence>
<dbReference type="OrthoDB" id="272411at2"/>
<dbReference type="Pfam" id="PF13665">
    <property type="entry name" value="Tox-PAAR-like"/>
    <property type="match status" value="1"/>
</dbReference>
<dbReference type="CDD" id="cd14740">
    <property type="entry name" value="PAAR_4"/>
    <property type="match status" value="1"/>
</dbReference>
<dbReference type="Proteomes" id="UP000028631">
    <property type="component" value="Unassembled WGS sequence"/>
</dbReference>
<accession>A0A085VGE3</accession>
<dbReference type="EMBL" id="JPQU01000043">
    <property type="protein sequence ID" value="KFE54506.1"/>
    <property type="molecule type" value="Genomic_DNA"/>
</dbReference>
<keyword evidence="2" id="KW-1185">Reference proteome</keyword>
<organism evidence="1 2">
    <name type="scientific">Pseudomonas syringae</name>
    <dbReference type="NCBI Taxonomy" id="317"/>
    <lineage>
        <taxon>Bacteria</taxon>
        <taxon>Pseudomonadati</taxon>
        <taxon>Pseudomonadota</taxon>
        <taxon>Gammaproteobacteria</taxon>
        <taxon>Pseudomonadales</taxon>
        <taxon>Pseudomonadaceae</taxon>
        <taxon>Pseudomonas</taxon>
    </lineage>
</organism>
<dbReference type="PATRIC" id="fig|317.175.peg.3217"/>
<comment type="caution">
    <text evidence="1">The sequence shown here is derived from an EMBL/GenBank/DDBJ whole genome shotgun (WGS) entry which is preliminary data.</text>
</comment>